<dbReference type="InterPro" id="IPR039904">
    <property type="entry name" value="TRANK1"/>
</dbReference>
<dbReference type="HOGENOM" id="CLU_010470_0_0_1"/>
<feature type="binding site" evidence="5">
    <location>
        <begin position="184"/>
        <end position="191"/>
    </location>
    <ligand>
        <name>ATP</name>
        <dbReference type="ChEBI" id="CHEBI:30616"/>
    </ligand>
</feature>
<gene>
    <name evidence="7" type="ORF">BN14_10949</name>
</gene>
<evidence type="ECO:0000259" key="6">
    <source>
        <dbReference type="PROSITE" id="PS51198"/>
    </source>
</evidence>
<keyword evidence="4 5" id="KW-0067">ATP-binding</keyword>
<keyword evidence="2 5" id="KW-0378">Hydrolase</keyword>
<dbReference type="AlphaFoldDB" id="M5C9V4"/>
<keyword evidence="1 5" id="KW-0547">Nucleotide-binding</keyword>
<dbReference type="EMBL" id="CAOJ01016432">
    <property type="protein sequence ID" value="CCO36803.1"/>
    <property type="molecule type" value="Genomic_DNA"/>
</dbReference>
<dbReference type="GO" id="GO:0016787">
    <property type="term" value="F:hydrolase activity"/>
    <property type="evidence" value="ECO:0007669"/>
    <property type="project" value="UniProtKB-UniRule"/>
</dbReference>
<evidence type="ECO:0000256" key="4">
    <source>
        <dbReference type="ARBA" id="ARBA00022840"/>
    </source>
</evidence>
<dbReference type="GO" id="GO:0005524">
    <property type="term" value="F:ATP binding"/>
    <property type="evidence" value="ECO:0007669"/>
    <property type="project" value="UniProtKB-UniRule"/>
</dbReference>
<dbReference type="Pfam" id="PF00580">
    <property type="entry name" value="UvrD-helicase"/>
    <property type="match status" value="1"/>
</dbReference>
<evidence type="ECO:0000256" key="1">
    <source>
        <dbReference type="ARBA" id="ARBA00022741"/>
    </source>
</evidence>
<evidence type="ECO:0000256" key="5">
    <source>
        <dbReference type="PROSITE-ProRule" id="PRU00560"/>
    </source>
</evidence>
<evidence type="ECO:0000256" key="2">
    <source>
        <dbReference type="ARBA" id="ARBA00022801"/>
    </source>
</evidence>
<evidence type="ECO:0000313" key="8">
    <source>
        <dbReference type="Proteomes" id="UP000012065"/>
    </source>
</evidence>
<dbReference type="InterPro" id="IPR014016">
    <property type="entry name" value="UvrD-like_ATP-bd"/>
</dbReference>
<evidence type="ECO:0000313" key="7">
    <source>
        <dbReference type="EMBL" id="CCO36803.1"/>
    </source>
</evidence>
<comment type="caution">
    <text evidence="7">The sequence shown here is derived from an EMBL/GenBank/DDBJ whole genome shotgun (WGS) entry which is preliminary data.</text>
</comment>
<feature type="domain" description="UvrD-like helicase ATP-binding" evidence="6">
    <location>
        <begin position="163"/>
        <end position="508"/>
    </location>
</feature>
<dbReference type="Proteomes" id="UP000012065">
    <property type="component" value="Unassembled WGS sequence"/>
</dbReference>
<proteinExistence type="predicted"/>
<evidence type="ECO:0000256" key="3">
    <source>
        <dbReference type="ARBA" id="ARBA00022806"/>
    </source>
</evidence>
<keyword evidence="3 5" id="KW-0347">Helicase</keyword>
<dbReference type="SUPFAM" id="SSF52540">
    <property type="entry name" value="P-loop containing nucleoside triphosphate hydrolases"/>
    <property type="match status" value="1"/>
</dbReference>
<organism evidence="7 8">
    <name type="scientific">Thanatephorus cucumeris (strain AG1-IB / isolate 7/3/14)</name>
    <name type="common">Lettuce bottom rot fungus</name>
    <name type="synonym">Rhizoctonia solani</name>
    <dbReference type="NCBI Taxonomy" id="1108050"/>
    <lineage>
        <taxon>Eukaryota</taxon>
        <taxon>Fungi</taxon>
        <taxon>Dikarya</taxon>
        <taxon>Basidiomycota</taxon>
        <taxon>Agaricomycotina</taxon>
        <taxon>Agaricomycetes</taxon>
        <taxon>Cantharellales</taxon>
        <taxon>Ceratobasidiaceae</taxon>
        <taxon>Rhizoctonia</taxon>
        <taxon>Rhizoctonia solani AG-1</taxon>
    </lineage>
</organism>
<dbReference type="InterPro" id="IPR027417">
    <property type="entry name" value="P-loop_NTPase"/>
</dbReference>
<name>M5C9V4_THACB</name>
<sequence>MTATPAGNRWAVVLSNNAVKELRKLERDQNALEIVHKKINSITKLALKLPTPIVIKIFRIAPRPRINYNFWVKVSVRLKRVNPIYKTRCEYRLPAVANDKHRPAMFPHVEYGLGISNQDSGFLLNDLTLEEREEIQEITMDRFAPLNKSLYNSIAADLDMALPMVLDEHERRIVNHSGASIVIGRSGTGKTTALIYKMRTIEQMNTTRGNYQPMKQLFVTRSRVLAQHVEATYQGLVEFTEIALKSAEELKEMAKKSREDPDRALVEFDSEIDLRNDLPERFSDLQDSHFPLFISFDKLCALLEADIRHILPGQIGALTNCPTIGFESTYLLEPNLVYSEIVGVIKGSQAAFESREGYLTRNEYVNALNRRQFPLLADIRDRVYSIFELYAKNKRTRGEIDAADRTRLILQHLRQIIGESKVDYLYIDEVQDNLMIDIHLLRTLAKSVDNIYWSGDSAQTVVAGSAFRINDLKAFTYRDQAGVDNFRTHHKAPAKFATFELNVNFRSLSGIVRFAGYVVQAIHNLFPESIDLMEAEKAKHYGDPPILFTEVQNEAGYFENFLLGSSTSNRVVFGAQQAILVRDAEAAEELDSRLQGLCNVLPIMDSKGLEFDDVLIYNFFSQSAAPSAAWGYLAGNIRGNQAPPPVLCSELKLLYVATTRARRRCWIWDSDDAISQLKTQWISSGLVKVERASQMIGRLTVSSNKAQWVAKGREYFSHRLYKLAAACFRQADHLKDAKLATAYHLMTRAKLKRLRGDNPSIRVDLIIAASELEDCAQLLGTENKANVYYHAATCYESACELVRASAAYIRAGQHTHGVQILFDARDFNNGASALVDNRRHLDKDFFESLRNQARMHFFSRREYK</sequence>
<reference evidence="7 8" key="1">
    <citation type="journal article" date="2013" name="J. Biotechnol.">
        <title>Establishment and interpretation of the genome sequence of the phytopathogenic fungus Rhizoctonia solani AG1-IB isolate 7/3/14.</title>
        <authorList>
            <person name="Wibberg D.W."/>
            <person name="Jelonek L.J."/>
            <person name="Rupp O.R."/>
            <person name="Hennig M.H."/>
            <person name="Eikmeyer F.E."/>
            <person name="Goesmann A.G."/>
            <person name="Hartmann A.H."/>
            <person name="Borriss R.B."/>
            <person name="Grosch R.G."/>
            <person name="Puehler A.P."/>
            <person name="Schlueter A.S."/>
        </authorList>
    </citation>
    <scope>NUCLEOTIDE SEQUENCE [LARGE SCALE GENOMIC DNA]</scope>
    <source>
        <strain evidence="8">AG1-IB / isolate 7/3/14</strain>
    </source>
</reference>
<dbReference type="Gene3D" id="3.40.50.300">
    <property type="entry name" value="P-loop containing nucleotide triphosphate hydrolases"/>
    <property type="match status" value="2"/>
</dbReference>
<dbReference type="PANTHER" id="PTHR21529">
    <property type="entry name" value="MAMMARY TURMOR VIRUS RECEPTOR HOMOLOG 1, 2 MTVR1, 2"/>
    <property type="match status" value="1"/>
</dbReference>
<dbReference type="PANTHER" id="PTHR21529:SF4">
    <property type="entry name" value="TPR AND ANKYRIN REPEAT-CONTAINING PROTEIN 1"/>
    <property type="match status" value="1"/>
</dbReference>
<protein>
    <submittedName>
        <fullName evidence="7">Rhizoctonia solani AG1-IB WGS project CAOJ00000000 data, isolate 7/3/14, contig 22984</fullName>
    </submittedName>
</protein>
<accession>M5C9V4</accession>
<dbReference type="PROSITE" id="PS51198">
    <property type="entry name" value="UVRD_HELICASE_ATP_BIND"/>
    <property type="match status" value="1"/>
</dbReference>
<dbReference type="GO" id="GO:0004386">
    <property type="term" value="F:helicase activity"/>
    <property type="evidence" value="ECO:0007669"/>
    <property type="project" value="UniProtKB-UniRule"/>
</dbReference>